<sequence>MNHKWMKLLSTVFLSMFLLLGCNNGDDDNNPPPEDVTPGTEEPIEDPEDATDPDTIDENNDNTDTEEPIEDPKDVNDADNKDE</sequence>
<evidence type="ECO:0008006" key="5">
    <source>
        <dbReference type="Google" id="ProtNLM"/>
    </source>
</evidence>
<evidence type="ECO:0000313" key="4">
    <source>
        <dbReference type="Proteomes" id="UP000271374"/>
    </source>
</evidence>
<dbReference type="AlphaFoldDB" id="A0A3S0KI80"/>
<evidence type="ECO:0000313" key="3">
    <source>
        <dbReference type="EMBL" id="RTR31077.1"/>
    </source>
</evidence>
<feature type="signal peptide" evidence="2">
    <location>
        <begin position="1"/>
        <end position="24"/>
    </location>
</feature>
<dbReference type="PROSITE" id="PS51257">
    <property type="entry name" value="PROKAR_LIPOPROTEIN"/>
    <property type="match status" value="1"/>
</dbReference>
<evidence type="ECO:0000256" key="1">
    <source>
        <dbReference type="SAM" id="MobiDB-lite"/>
    </source>
</evidence>
<accession>A0A3S0KI80</accession>
<dbReference type="EMBL" id="RXNT01000009">
    <property type="protein sequence ID" value="RTR31077.1"/>
    <property type="molecule type" value="Genomic_DNA"/>
</dbReference>
<organism evidence="3 4">
    <name type="scientific">Bacillus yapensis</name>
    <dbReference type="NCBI Taxonomy" id="2492960"/>
    <lineage>
        <taxon>Bacteria</taxon>
        <taxon>Bacillati</taxon>
        <taxon>Bacillota</taxon>
        <taxon>Bacilli</taxon>
        <taxon>Bacillales</taxon>
        <taxon>Bacillaceae</taxon>
        <taxon>Bacillus</taxon>
    </lineage>
</organism>
<feature type="chain" id="PRO_5038968435" description="DNA primase" evidence="2">
    <location>
        <begin position="25"/>
        <end position="83"/>
    </location>
</feature>
<dbReference type="Proteomes" id="UP000271374">
    <property type="component" value="Unassembled WGS sequence"/>
</dbReference>
<protein>
    <recommendedName>
        <fullName evidence="5">DNA primase</fullName>
    </recommendedName>
</protein>
<keyword evidence="4" id="KW-1185">Reference proteome</keyword>
<comment type="caution">
    <text evidence="3">The sequence shown here is derived from an EMBL/GenBank/DDBJ whole genome shotgun (WGS) entry which is preliminary data.</text>
</comment>
<gene>
    <name evidence="3" type="ORF">EKG37_12315</name>
</gene>
<feature type="region of interest" description="Disordered" evidence="1">
    <location>
        <begin position="21"/>
        <end position="83"/>
    </location>
</feature>
<feature type="compositionally biased region" description="Acidic residues" evidence="1">
    <location>
        <begin position="42"/>
        <end position="69"/>
    </location>
</feature>
<evidence type="ECO:0000256" key="2">
    <source>
        <dbReference type="SAM" id="SignalP"/>
    </source>
</evidence>
<reference evidence="3 4" key="1">
    <citation type="submission" date="2018-12" db="EMBL/GenBank/DDBJ databases">
        <title>Bacillus yapensis draft genome sequence.</title>
        <authorList>
            <person name="Yu L."/>
            <person name="Xu X."/>
            <person name="Tang X."/>
        </authorList>
    </citation>
    <scope>NUCLEOTIDE SEQUENCE [LARGE SCALE GENOMIC DNA]</scope>
    <source>
        <strain evidence="3 4">XXST-01</strain>
    </source>
</reference>
<keyword evidence="2" id="KW-0732">Signal</keyword>
<name>A0A3S0KI80_9BACI</name>
<feature type="compositionally biased region" description="Basic and acidic residues" evidence="1">
    <location>
        <begin position="70"/>
        <end position="83"/>
    </location>
</feature>
<proteinExistence type="predicted"/>